<dbReference type="AlphaFoldDB" id="A0A6I6F8P8"/>
<dbReference type="PANTHER" id="PTHR35789">
    <property type="entry name" value="SPORE GERMINATION PROTEIN B3"/>
    <property type="match status" value="1"/>
</dbReference>
<dbReference type="PANTHER" id="PTHR35789:SF1">
    <property type="entry name" value="SPORE GERMINATION PROTEIN B3"/>
    <property type="match status" value="1"/>
</dbReference>
<dbReference type="InterPro" id="IPR038501">
    <property type="entry name" value="Spore_GerAC_C_sf"/>
</dbReference>
<accession>A0A6I6F8P8</accession>
<dbReference type="Pfam" id="PF05504">
    <property type="entry name" value="Spore_GerAC"/>
    <property type="match status" value="1"/>
</dbReference>
<gene>
    <name evidence="2" type="ORF">GOM49_03630</name>
</gene>
<dbReference type="Gene3D" id="3.30.300.210">
    <property type="entry name" value="Nutrient germinant receptor protein C, domain 3"/>
    <property type="match status" value="1"/>
</dbReference>
<dbReference type="InterPro" id="IPR008844">
    <property type="entry name" value="Spore_GerAC-like"/>
</dbReference>
<evidence type="ECO:0000313" key="3">
    <source>
        <dbReference type="Proteomes" id="UP000422764"/>
    </source>
</evidence>
<dbReference type="GO" id="GO:0016020">
    <property type="term" value="C:membrane"/>
    <property type="evidence" value="ECO:0007669"/>
    <property type="project" value="InterPro"/>
</dbReference>
<name>A0A6I6F8P8_9CLOT</name>
<organism evidence="2 3">
    <name type="scientific">Clostridium bovifaecis</name>
    <dbReference type="NCBI Taxonomy" id="2184719"/>
    <lineage>
        <taxon>Bacteria</taxon>
        <taxon>Bacillati</taxon>
        <taxon>Bacillota</taxon>
        <taxon>Clostridia</taxon>
        <taxon>Eubacteriales</taxon>
        <taxon>Clostridiaceae</taxon>
        <taxon>Clostridium</taxon>
    </lineage>
</organism>
<sequence length="112" mass="13567">MNINIDLKFTLQLQYQYKTKFLNEHIIKELEDEVSKEVEKEVLHAIDLSQKEFKSDIFEFAKYFKAQNPKKYKEINWKEEYPNANINLNIETKFSDINLININSKDEQYKIE</sequence>
<reference evidence="2 3" key="1">
    <citation type="submission" date="2019-12" db="EMBL/GenBank/DDBJ databases">
        <title>Genome sequenceing of Clostridium bovifaecis.</title>
        <authorList>
            <person name="Yao Y."/>
        </authorList>
    </citation>
    <scope>NUCLEOTIDE SEQUENCE [LARGE SCALE GENOMIC DNA]</scope>
    <source>
        <strain evidence="2 3">BXX</strain>
    </source>
</reference>
<feature type="domain" description="Spore germination GerAC-like C-terminal" evidence="1">
    <location>
        <begin position="1"/>
        <end position="94"/>
    </location>
</feature>
<dbReference type="GO" id="GO:0009847">
    <property type="term" value="P:spore germination"/>
    <property type="evidence" value="ECO:0007669"/>
    <property type="project" value="InterPro"/>
</dbReference>
<keyword evidence="3" id="KW-1185">Reference proteome</keyword>
<protein>
    <recommendedName>
        <fullName evidence="1">Spore germination GerAC-like C-terminal domain-containing protein</fullName>
    </recommendedName>
</protein>
<evidence type="ECO:0000259" key="1">
    <source>
        <dbReference type="Pfam" id="PF05504"/>
    </source>
</evidence>
<proteinExistence type="predicted"/>
<dbReference type="EMBL" id="CP046522">
    <property type="protein sequence ID" value="QGU96778.1"/>
    <property type="molecule type" value="Genomic_DNA"/>
</dbReference>
<dbReference type="Proteomes" id="UP000422764">
    <property type="component" value="Chromosome"/>
</dbReference>
<evidence type="ECO:0000313" key="2">
    <source>
        <dbReference type="EMBL" id="QGU96778.1"/>
    </source>
</evidence>
<dbReference type="InterPro" id="IPR046953">
    <property type="entry name" value="Spore_GerAC-like_C"/>
</dbReference>